<keyword evidence="3 5" id="KW-1133">Transmembrane helix</keyword>
<dbReference type="Gene3D" id="1.20.1740.10">
    <property type="entry name" value="Amino acid/polyamine transporter I"/>
    <property type="match status" value="1"/>
</dbReference>
<evidence type="ECO:0000313" key="8">
    <source>
        <dbReference type="Proteomes" id="UP000766486"/>
    </source>
</evidence>
<feature type="transmembrane region" description="Helical" evidence="5">
    <location>
        <begin position="87"/>
        <end position="111"/>
    </location>
</feature>
<accession>A0ABY6U457</accession>
<organism evidence="7 8">
    <name type="scientific">Bionectria ochroleuca</name>
    <name type="common">Gliocladium roseum</name>
    <dbReference type="NCBI Taxonomy" id="29856"/>
    <lineage>
        <taxon>Eukaryota</taxon>
        <taxon>Fungi</taxon>
        <taxon>Dikarya</taxon>
        <taxon>Ascomycota</taxon>
        <taxon>Pezizomycotina</taxon>
        <taxon>Sordariomycetes</taxon>
        <taxon>Hypocreomycetidae</taxon>
        <taxon>Hypocreales</taxon>
        <taxon>Bionectriaceae</taxon>
        <taxon>Clonostachys</taxon>
    </lineage>
</organism>
<dbReference type="InterPro" id="IPR004841">
    <property type="entry name" value="AA-permease/SLC12A_dom"/>
</dbReference>
<evidence type="ECO:0000256" key="1">
    <source>
        <dbReference type="ARBA" id="ARBA00004141"/>
    </source>
</evidence>
<gene>
    <name evidence="7" type="ORF">CLO192961_LOCUS174725</name>
</gene>
<dbReference type="PANTHER" id="PTHR43341">
    <property type="entry name" value="AMINO ACID PERMEASE"/>
    <property type="match status" value="1"/>
</dbReference>
<sequence length="565" mass="61982">MINMGSSEDIESAKKTVPVTEHNFDANNGVLVSGEQAIDQQYGRTKRGLSPRHVQLMTIGGSIGTGLFVGIGGSLSRAGPLSLFLGYLIWGVFFIWPCMLSVAEICAYLPIRGSIFELAGRYVDPALGFTLGWLYFFGGVMLVCAEYSAVATVMGFWLPDVNPAAWIAMSMVVCVLLNVVAVKYYGEAEFVMASLKILLLVGLVLLTIVTMCGGNPKGDRYGFTHWTNGQAMLTYYAPGDLGRFLAWWKVVMYAAFTIAGPDMIAISAGEMQNPRRTIPRVAKLVFWRLVGFYVVGVVAVGTICSASDPRLLGALKDGSVGSAASPWVIGIQNLGIEGLPSLINFLILSSGLSCGNAYLYSSSRTLYGLARDGHAPKFLQRCTKTGVPIWAVTVVSTISLITFLSASNAAIEVFFWFVDLTTTALILTYSLMLMTFLGWYRAKKAQNLPDSELHYKAPLNPYAASLALGMGITAILFIGFDTFQPFDVQSFITSYFAVPYALVLFVARKIWKKTKFVDPASADLISGKKEVDAECREWEEGGIEENWKRELAGMSFWKRCWERMW</sequence>
<dbReference type="InterPro" id="IPR050524">
    <property type="entry name" value="APC_YAT"/>
</dbReference>
<feature type="transmembrane region" description="Helical" evidence="5">
    <location>
        <begin position="486"/>
        <end position="507"/>
    </location>
</feature>
<proteinExistence type="predicted"/>
<feature type="transmembrane region" description="Helical" evidence="5">
    <location>
        <begin position="413"/>
        <end position="440"/>
    </location>
</feature>
<evidence type="ECO:0000256" key="4">
    <source>
        <dbReference type="ARBA" id="ARBA00023136"/>
    </source>
</evidence>
<comment type="subcellular location">
    <subcellularLocation>
        <location evidence="1">Membrane</location>
        <topology evidence="1">Multi-pass membrane protein</topology>
    </subcellularLocation>
</comment>
<feature type="transmembrane region" description="Helical" evidence="5">
    <location>
        <begin position="285"/>
        <end position="303"/>
    </location>
</feature>
<evidence type="ECO:0000256" key="3">
    <source>
        <dbReference type="ARBA" id="ARBA00022989"/>
    </source>
</evidence>
<dbReference type="PANTHER" id="PTHR43341:SF39">
    <property type="entry name" value="AMINO ACID TRANSPORTER (EUROFUNG)-RELATED"/>
    <property type="match status" value="1"/>
</dbReference>
<evidence type="ECO:0000256" key="5">
    <source>
        <dbReference type="SAM" id="Phobius"/>
    </source>
</evidence>
<protein>
    <recommendedName>
        <fullName evidence="6">Amino acid permease/ SLC12A domain-containing protein</fullName>
    </recommendedName>
</protein>
<feature type="transmembrane region" description="Helical" evidence="5">
    <location>
        <begin position="164"/>
        <end position="185"/>
    </location>
</feature>
<dbReference type="Pfam" id="PF00324">
    <property type="entry name" value="AA_permease"/>
    <property type="match status" value="1"/>
</dbReference>
<keyword evidence="4 5" id="KW-0472">Membrane</keyword>
<dbReference type="EMBL" id="CABFNS010000739">
    <property type="protein sequence ID" value="VUC25736.1"/>
    <property type="molecule type" value="Genomic_DNA"/>
</dbReference>
<keyword evidence="8" id="KW-1185">Reference proteome</keyword>
<feature type="transmembrane region" description="Helical" evidence="5">
    <location>
        <begin position="461"/>
        <end position="480"/>
    </location>
</feature>
<feature type="transmembrane region" description="Helical" evidence="5">
    <location>
        <begin position="197"/>
        <end position="216"/>
    </location>
</feature>
<feature type="transmembrane region" description="Helical" evidence="5">
    <location>
        <begin position="245"/>
        <end position="264"/>
    </location>
</feature>
<feature type="transmembrane region" description="Helical" evidence="5">
    <location>
        <begin position="387"/>
        <end position="407"/>
    </location>
</feature>
<reference evidence="7 8" key="1">
    <citation type="submission" date="2019-06" db="EMBL/GenBank/DDBJ databases">
        <authorList>
            <person name="Broberg M."/>
        </authorList>
    </citation>
    <scope>NUCLEOTIDE SEQUENCE [LARGE SCALE GENOMIC DNA]</scope>
</reference>
<comment type="caution">
    <text evidence="7">The sequence shown here is derived from an EMBL/GenBank/DDBJ whole genome shotgun (WGS) entry which is preliminary data.</text>
</comment>
<feature type="domain" description="Amino acid permease/ SLC12A" evidence="6">
    <location>
        <begin position="53"/>
        <end position="516"/>
    </location>
</feature>
<evidence type="ECO:0000256" key="2">
    <source>
        <dbReference type="ARBA" id="ARBA00022692"/>
    </source>
</evidence>
<feature type="transmembrane region" description="Helical" evidence="5">
    <location>
        <begin position="54"/>
        <end position="75"/>
    </location>
</feature>
<evidence type="ECO:0000259" key="6">
    <source>
        <dbReference type="Pfam" id="PF00324"/>
    </source>
</evidence>
<dbReference type="Proteomes" id="UP000766486">
    <property type="component" value="Unassembled WGS sequence"/>
</dbReference>
<evidence type="ECO:0000313" key="7">
    <source>
        <dbReference type="EMBL" id="VUC25736.1"/>
    </source>
</evidence>
<keyword evidence="2 5" id="KW-0812">Transmembrane</keyword>
<name>A0ABY6U457_BIOOC</name>
<dbReference type="PIRSF" id="PIRSF006060">
    <property type="entry name" value="AA_transporter"/>
    <property type="match status" value="1"/>
</dbReference>
<feature type="transmembrane region" description="Helical" evidence="5">
    <location>
        <begin position="132"/>
        <end position="158"/>
    </location>
</feature>